<dbReference type="InterPro" id="IPR002293">
    <property type="entry name" value="AA/rel_permease1"/>
</dbReference>
<feature type="transmembrane region" description="Helical" evidence="6">
    <location>
        <begin position="76"/>
        <end position="100"/>
    </location>
</feature>
<feature type="transmembrane region" description="Helical" evidence="6">
    <location>
        <begin position="221"/>
        <end position="244"/>
    </location>
</feature>
<organism evidence="7 8">
    <name type="scientific">Pseudogracilibacillus auburnensis</name>
    <dbReference type="NCBI Taxonomy" id="1494959"/>
    <lineage>
        <taxon>Bacteria</taxon>
        <taxon>Bacillati</taxon>
        <taxon>Bacillota</taxon>
        <taxon>Bacilli</taxon>
        <taxon>Bacillales</taxon>
        <taxon>Bacillaceae</taxon>
        <taxon>Pseudogracilibacillus</taxon>
    </lineage>
</organism>
<sequence length="467" mass="49685">MGKQLRRTMGLWGTTATGVGIVVSSSALVSLGQGFGAGGKPFVFAMLAALILMVFSYISFTELAGMMPVAGGINHYTLPAMGPFVGIISVISGYFLVSIFSGAAEAAIAGMIFTDVFAPGLNPIIVAVIITVIIASVNVLGVKAYSSLQLALTIILIGSTVVLGILGLSGIELPGEPIDFSISVASETGLGVLGLTALAIWLFIGIEFITPLAEEIKRPNLTIPIAIGIGLVVIFIANILFGFASMKYVPLETLAGSASPHVVFATAMLGKTGQVWMGIVAIFATTSTMNTIIGSVARMLYGMGQRGQLPKFFGKLNRFGAPWVGVVFLSSLFLIFVISGTATGETVAIFILAGCFCWLVTYCIAHIDVMILRFKYPQAKRGFKSPFGITIQLLGLVGMIYVMLNMHPDAAVAKEIYKYSLLFLALTVLYAACWVKFKMKKPLFETVPLEELINDPNNKKDDKEKTA</sequence>
<comment type="caution">
    <text evidence="7">The sequence shown here is derived from an EMBL/GenBank/DDBJ whole genome shotgun (WGS) entry which is preliminary data.</text>
</comment>
<dbReference type="PANTHER" id="PTHR42770">
    <property type="entry name" value="AMINO ACID TRANSPORTER-RELATED"/>
    <property type="match status" value="1"/>
</dbReference>
<feature type="transmembrane region" description="Helical" evidence="6">
    <location>
        <begin position="416"/>
        <end position="435"/>
    </location>
</feature>
<feature type="transmembrane region" description="Helical" evidence="6">
    <location>
        <begin position="321"/>
        <end position="341"/>
    </location>
</feature>
<evidence type="ECO:0000313" key="8">
    <source>
        <dbReference type="Proteomes" id="UP000247978"/>
    </source>
</evidence>
<feature type="transmembrane region" description="Helical" evidence="6">
    <location>
        <begin position="347"/>
        <end position="365"/>
    </location>
</feature>
<protein>
    <submittedName>
        <fullName evidence="7">Amino acid/polyamine/organocation transporter (APC superfamily)</fullName>
    </submittedName>
</protein>
<comment type="subcellular location">
    <subcellularLocation>
        <location evidence="1">Cell membrane</location>
        <topology evidence="1">Multi-pass membrane protein</topology>
    </subcellularLocation>
</comment>
<dbReference type="PIRSF" id="PIRSF006060">
    <property type="entry name" value="AA_transporter"/>
    <property type="match status" value="1"/>
</dbReference>
<dbReference type="EMBL" id="QJJQ01000006">
    <property type="protein sequence ID" value="PXW87122.1"/>
    <property type="molecule type" value="Genomic_DNA"/>
</dbReference>
<evidence type="ECO:0000256" key="6">
    <source>
        <dbReference type="SAM" id="Phobius"/>
    </source>
</evidence>
<dbReference type="Pfam" id="PF13520">
    <property type="entry name" value="AA_permease_2"/>
    <property type="match status" value="1"/>
</dbReference>
<dbReference type="PANTHER" id="PTHR42770:SF12">
    <property type="entry name" value="AMINO ACID TRANSPORTER"/>
    <property type="match status" value="1"/>
</dbReference>
<dbReference type="OrthoDB" id="9780162at2"/>
<dbReference type="Gene3D" id="1.20.1740.10">
    <property type="entry name" value="Amino acid/polyamine transporter I"/>
    <property type="match status" value="1"/>
</dbReference>
<evidence type="ECO:0000256" key="5">
    <source>
        <dbReference type="ARBA" id="ARBA00023136"/>
    </source>
</evidence>
<proteinExistence type="predicted"/>
<accession>A0A2V3VZ42</accession>
<evidence type="ECO:0000256" key="2">
    <source>
        <dbReference type="ARBA" id="ARBA00022475"/>
    </source>
</evidence>
<evidence type="ECO:0000313" key="7">
    <source>
        <dbReference type="EMBL" id="PXW87122.1"/>
    </source>
</evidence>
<keyword evidence="3 6" id="KW-0812">Transmembrane</keyword>
<feature type="transmembrane region" description="Helical" evidence="6">
    <location>
        <begin position="275"/>
        <end position="301"/>
    </location>
</feature>
<gene>
    <name evidence="7" type="ORF">DFR56_106192</name>
</gene>
<dbReference type="GO" id="GO:0005886">
    <property type="term" value="C:plasma membrane"/>
    <property type="evidence" value="ECO:0007669"/>
    <property type="project" value="UniProtKB-SubCell"/>
</dbReference>
<keyword evidence="5 6" id="KW-0472">Membrane</keyword>
<keyword evidence="2" id="KW-1003">Cell membrane</keyword>
<feature type="transmembrane region" description="Helical" evidence="6">
    <location>
        <begin position="386"/>
        <end position="404"/>
    </location>
</feature>
<keyword evidence="8" id="KW-1185">Reference proteome</keyword>
<evidence type="ECO:0000256" key="4">
    <source>
        <dbReference type="ARBA" id="ARBA00022989"/>
    </source>
</evidence>
<reference evidence="7 8" key="1">
    <citation type="submission" date="2018-05" db="EMBL/GenBank/DDBJ databases">
        <title>Genomic Encyclopedia of Type Strains, Phase IV (KMG-IV): sequencing the most valuable type-strain genomes for metagenomic binning, comparative biology and taxonomic classification.</title>
        <authorList>
            <person name="Goeker M."/>
        </authorList>
    </citation>
    <scope>NUCLEOTIDE SEQUENCE [LARGE SCALE GENOMIC DNA]</scope>
    <source>
        <strain evidence="7 8">DSM 28556</strain>
    </source>
</reference>
<name>A0A2V3VZ42_9BACI</name>
<dbReference type="RefSeq" id="WP_110395348.1">
    <property type="nucleotide sequence ID" value="NZ_JADIJL010000022.1"/>
</dbReference>
<feature type="transmembrane region" description="Helical" evidence="6">
    <location>
        <begin position="120"/>
        <end position="141"/>
    </location>
</feature>
<evidence type="ECO:0000256" key="1">
    <source>
        <dbReference type="ARBA" id="ARBA00004651"/>
    </source>
</evidence>
<dbReference type="Proteomes" id="UP000247978">
    <property type="component" value="Unassembled WGS sequence"/>
</dbReference>
<evidence type="ECO:0000256" key="3">
    <source>
        <dbReference type="ARBA" id="ARBA00022692"/>
    </source>
</evidence>
<feature type="transmembrane region" description="Helical" evidence="6">
    <location>
        <begin position="188"/>
        <end position="209"/>
    </location>
</feature>
<feature type="transmembrane region" description="Helical" evidence="6">
    <location>
        <begin position="42"/>
        <end position="64"/>
    </location>
</feature>
<dbReference type="InterPro" id="IPR050367">
    <property type="entry name" value="APC_superfamily"/>
</dbReference>
<feature type="transmembrane region" description="Helical" evidence="6">
    <location>
        <begin position="12"/>
        <end position="36"/>
    </location>
</feature>
<dbReference type="GO" id="GO:0022857">
    <property type="term" value="F:transmembrane transporter activity"/>
    <property type="evidence" value="ECO:0007669"/>
    <property type="project" value="InterPro"/>
</dbReference>
<keyword evidence="4 6" id="KW-1133">Transmembrane helix</keyword>
<feature type="transmembrane region" description="Helical" evidence="6">
    <location>
        <begin position="148"/>
        <end position="168"/>
    </location>
</feature>
<dbReference type="AlphaFoldDB" id="A0A2V3VZ42"/>